<keyword evidence="4" id="KW-1185">Reference proteome</keyword>
<evidence type="ECO:0008006" key="5">
    <source>
        <dbReference type="Google" id="ProtNLM"/>
    </source>
</evidence>
<dbReference type="EMBL" id="JACHWR010000002">
    <property type="protein sequence ID" value="MBB3042476.1"/>
    <property type="molecule type" value="Genomic_DNA"/>
</dbReference>
<dbReference type="Gene3D" id="2.50.20.20">
    <property type="match status" value="1"/>
</dbReference>
<name>A0A7W4VVD3_9ACTN</name>
<dbReference type="AlphaFoldDB" id="A0A7W4VVD3"/>
<evidence type="ECO:0000313" key="4">
    <source>
        <dbReference type="Proteomes" id="UP000589626"/>
    </source>
</evidence>
<proteinExistence type="predicted"/>
<gene>
    <name evidence="3" type="ORF">FHU40_002294</name>
</gene>
<protein>
    <recommendedName>
        <fullName evidence="5">Lipoprotein</fullName>
    </recommendedName>
</protein>
<dbReference type="RefSeq" id="WP_183592441.1">
    <property type="nucleotide sequence ID" value="NZ_JACHWR010000002.1"/>
</dbReference>
<evidence type="ECO:0000313" key="3">
    <source>
        <dbReference type="EMBL" id="MBB3042476.1"/>
    </source>
</evidence>
<comment type="caution">
    <text evidence="3">The sequence shown here is derived from an EMBL/GenBank/DDBJ whole genome shotgun (WGS) entry which is preliminary data.</text>
</comment>
<dbReference type="PROSITE" id="PS51257">
    <property type="entry name" value="PROKAR_LIPOPROTEIN"/>
    <property type="match status" value="1"/>
</dbReference>
<keyword evidence="2" id="KW-0732">Signal</keyword>
<accession>A0A7W4VVD3</accession>
<dbReference type="Proteomes" id="UP000589626">
    <property type="component" value="Unassembled WGS sequence"/>
</dbReference>
<feature type="chain" id="PRO_5039027324" description="Lipoprotein" evidence="2">
    <location>
        <begin position="22"/>
        <end position="236"/>
    </location>
</feature>
<organism evidence="3 4">
    <name type="scientific">Nocardioides soli</name>
    <dbReference type="NCBI Taxonomy" id="1036020"/>
    <lineage>
        <taxon>Bacteria</taxon>
        <taxon>Bacillati</taxon>
        <taxon>Actinomycetota</taxon>
        <taxon>Actinomycetes</taxon>
        <taxon>Propionibacteriales</taxon>
        <taxon>Nocardioidaceae</taxon>
        <taxon>Nocardioides</taxon>
    </lineage>
</organism>
<feature type="signal peptide" evidence="2">
    <location>
        <begin position="1"/>
        <end position="21"/>
    </location>
</feature>
<evidence type="ECO:0000256" key="1">
    <source>
        <dbReference type="SAM" id="MobiDB-lite"/>
    </source>
</evidence>
<sequence length="236" mass="24601">MTIKVSMGLAALGLGAALLTACGGDDGSGGDFEGQSADKIVERAKKDMEGLDSVRVAGSVSTGGQEIELDMQLNTDADCTGTLGFGGGTTELLGTGGSVWMKPDEAFWTSFAGDNAEQVMSLVADKWVVVPDGEDGFAELCDLDELLDELIAGDDDTTYSKTGDDEIDGDKVLAIESKDDEGTSTGYVLVDEPHYLVKVEKTEGDEPGSVTFSDFDESVDVQAPSDSEVVDLNSLG</sequence>
<reference evidence="3 4" key="1">
    <citation type="submission" date="2020-08" db="EMBL/GenBank/DDBJ databases">
        <title>Sequencing the genomes of 1000 actinobacteria strains.</title>
        <authorList>
            <person name="Klenk H.-P."/>
        </authorList>
    </citation>
    <scope>NUCLEOTIDE SEQUENCE [LARGE SCALE GENOMIC DNA]</scope>
    <source>
        <strain evidence="3 4">DSM 105498</strain>
    </source>
</reference>
<evidence type="ECO:0000256" key="2">
    <source>
        <dbReference type="SAM" id="SignalP"/>
    </source>
</evidence>
<feature type="region of interest" description="Disordered" evidence="1">
    <location>
        <begin position="204"/>
        <end position="236"/>
    </location>
</feature>